<reference evidence="2" key="1">
    <citation type="submission" date="2022-04" db="EMBL/GenBank/DDBJ databases">
        <title>Carnegiea gigantea Genome sequencing and assembly v2.</title>
        <authorList>
            <person name="Copetti D."/>
            <person name="Sanderson M.J."/>
            <person name="Burquez A."/>
            <person name="Wojciechowski M.F."/>
        </authorList>
    </citation>
    <scope>NUCLEOTIDE SEQUENCE</scope>
    <source>
        <strain evidence="2">SGP5-SGP5p</strain>
        <tissue evidence="2">Aerial part</tissue>
    </source>
</reference>
<keyword evidence="3" id="KW-1185">Reference proteome</keyword>
<accession>A0A9Q1GPT6</accession>
<evidence type="ECO:0000313" key="2">
    <source>
        <dbReference type="EMBL" id="KAJ8424661.1"/>
    </source>
</evidence>
<protein>
    <submittedName>
        <fullName evidence="2">Uncharacterized protein</fullName>
    </submittedName>
</protein>
<gene>
    <name evidence="2" type="ORF">Cgig2_003095</name>
</gene>
<sequence>MDERHHLHHPLLPSATTTSITTGATTSNDDADATSSNFGIAPRILLVLLIGLISTWANQEASKGFMITVTNDMENTSLGEKFSLFYVSNDEVDIRLANRNLARDHILAAEGVGEKSKYVIFISPQVMEFSDFRRRIKREIQRGMAEILLFGIQNGAPKTMLDGMVEYISNLAGVGPERRVFKLRDVREKCWEDEDQEVVAEFLGYCEGKSEGFIGRLSQAVREGSWDEETLDRALGMPAKYLCESFHSSMVIKIQDLNSSNPVCGYR</sequence>
<dbReference type="PANTHER" id="PTHR33321:SF3">
    <property type="entry name" value="OS05G0582000 PROTEIN"/>
    <property type="match status" value="1"/>
</dbReference>
<evidence type="ECO:0000256" key="1">
    <source>
        <dbReference type="SAM" id="MobiDB-lite"/>
    </source>
</evidence>
<dbReference type="EMBL" id="JAKOGI010001626">
    <property type="protein sequence ID" value="KAJ8424661.1"/>
    <property type="molecule type" value="Genomic_DNA"/>
</dbReference>
<dbReference type="InterPro" id="IPR007541">
    <property type="entry name" value="Uncharacterised_BSP"/>
</dbReference>
<dbReference type="PANTHER" id="PTHR33321">
    <property type="match status" value="1"/>
</dbReference>
<dbReference type="Proteomes" id="UP001153076">
    <property type="component" value="Unassembled WGS sequence"/>
</dbReference>
<dbReference type="AlphaFoldDB" id="A0A9Q1GPT6"/>
<dbReference type="Pfam" id="PF04450">
    <property type="entry name" value="BSP"/>
    <property type="match status" value="1"/>
</dbReference>
<feature type="compositionally biased region" description="Low complexity" evidence="1">
    <location>
        <begin position="14"/>
        <end position="27"/>
    </location>
</feature>
<name>A0A9Q1GPT6_9CARY</name>
<organism evidence="2 3">
    <name type="scientific">Carnegiea gigantea</name>
    <dbReference type="NCBI Taxonomy" id="171969"/>
    <lineage>
        <taxon>Eukaryota</taxon>
        <taxon>Viridiplantae</taxon>
        <taxon>Streptophyta</taxon>
        <taxon>Embryophyta</taxon>
        <taxon>Tracheophyta</taxon>
        <taxon>Spermatophyta</taxon>
        <taxon>Magnoliopsida</taxon>
        <taxon>eudicotyledons</taxon>
        <taxon>Gunneridae</taxon>
        <taxon>Pentapetalae</taxon>
        <taxon>Caryophyllales</taxon>
        <taxon>Cactineae</taxon>
        <taxon>Cactaceae</taxon>
        <taxon>Cactoideae</taxon>
        <taxon>Echinocereeae</taxon>
        <taxon>Carnegiea</taxon>
    </lineage>
</organism>
<proteinExistence type="predicted"/>
<feature type="region of interest" description="Disordered" evidence="1">
    <location>
        <begin position="1"/>
        <end position="32"/>
    </location>
</feature>
<evidence type="ECO:0000313" key="3">
    <source>
        <dbReference type="Proteomes" id="UP001153076"/>
    </source>
</evidence>
<dbReference type="OrthoDB" id="1924946at2759"/>
<comment type="caution">
    <text evidence="2">The sequence shown here is derived from an EMBL/GenBank/DDBJ whole genome shotgun (WGS) entry which is preliminary data.</text>
</comment>